<name>A0A848H8C8_9BURK</name>
<dbReference type="AlphaFoldDB" id="A0A848H8C8"/>
<dbReference type="Proteomes" id="UP000541185">
    <property type="component" value="Unassembled WGS sequence"/>
</dbReference>
<proteinExistence type="predicted"/>
<gene>
    <name evidence="1" type="ORF">HHL11_13630</name>
</gene>
<dbReference type="EMBL" id="JABBFX010000001">
    <property type="protein sequence ID" value="NML44793.1"/>
    <property type="molecule type" value="Genomic_DNA"/>
</dbReference>
<comment type="caution">
    <text evidence="1">The sequence shown here is derived from an EMBL/GenBank/DDBJ whole genome shotgun (WGS) entry which is preliminary data.</text>
</comment>
<evidence type="ECO:0000313" key="2">
    <source>
        <dbReference type="Proteomes" id="UP000541185"/>
    </source>
</evidence>
<protein>
    <recommendedName>
        <fullName evidence="3">ABM domain-containing protein</fullName>
    </recommendedName>
</protein>
<organism evidence="1 2">
    <name type="scientific">Ramlibacter agri</name>
    <dbReference type="NCBI Taxonomy" id="2728837"/>
    <lineage>
        <taxon>Bacteria</taxon>
        <taxon>Pseudomonadati</taxon>
        <taxon>Pseudomonadota</taxon>
        <taxon>Betaproteobacteria</taxon>
        <taxon>Burkholderiales</taxon>
        <taxon>Comamonadaceae</taxon>
        <taxon>Ramlibacter</taxon>
    </lineage>
</organism>
<keyword evidence="2" id="KW-1185">Reference proteome</keyword>
<evidence type="ECO:0008006" key="3">
    <source>
        <dbReference type="Google" id="ProtNLM"/>
    </source>
</evidence>
<evidence type="ECO:0000313" key="1">
    <source>
        <dbReference type="EMBL" id="NML44793.1"/>
    </source>
</evidence>
<sequence>MPTPNPARTVVVRYKVRPEHLEAHEALVRGVFQALASARPPGFHYQVVKLGDGLSFQHVAAIAAGVPHPLRELPAFRAFQEGIAQRCEIQPATEEVREIGCYAS</sequence>
<reference evidence="1 2" key="1">
    <citation type="submission" date="2020-04" db="EMBL/GenBank/DDBJ databases">
        <title>Ramlibacter sp. G-1-2-2 isolated from soil.</title>
        <authorList>
            <person name="Dahal R.H."/>
        </authorList>
    </citation>
    <scope>NUCLEOTIDE SEQUENCE [LARGE SCALE GENOMIC DNA]</scope>
    <source>
        <strain evidence="1 2">G-1-2-2</strain>
    </source>
</reference>
<accession>A0A848H8C8</accession>
<dbReference type="RefSeq" id="WP_169418897.1">
    <property type="nucleotide sequence ID" value="NZ_JABBFX010000001.1"/>
</dbReference>